<reference evidence="1 2" key="1">
    <citation type="submission" date="2015-04" db="EMBL/GenBank/DDBJ databases">
        <authorList>
            <person name="Syromyatnikov M.Y."/>
            <person name="Popov V.N."/>
        </authorList>
    </citation>
    <scope>NUCLEOTIDE SEQUENCE [LARGE SCALE GENOMIC DNA]</scope>
</reference>
<dbReference type="Proteomes" id="UP000183832">
    <property type="component" value="Unassembled WGS sequence"/>
</dbReference>
<proteinExistence type="predicted"/>
<protein>
    <submittedName>
        <fullName evidence="1">CLUMA_CG002940, isoform A</fullName>
    </submittedName>
</protein>
<name>A0A1J1HML4_9DIPT</name>
<keyword evidence="2" id="KW-1185">Reference proteome</keyword>
<evidence type="ECO:0000313" key="1">
    <source>
        <dbReference type="EMBL" id="CRK89179.1"/>
    </source>
</evidence>
<accession>A0A1J1HML4</accession>
<sequence>MKGSRRIASREETALAGIIIYADLKSEQNFLRGEIWALTKSEVCVCCYSIKPYGRLNSLTRLLNNRTSSK</sequence>
<organism evidence="1 2">
    <name type="scientific">Clunio marinus</name>
    <dbReference type="NCBI Taxonomy" id="568069"/>
    <lineage>
        <taxon>Eukaryota</taxon>
        <taxon>Metazoa</taxon>
        <taxon>Ecdysozoa</taxon>
        <taxon>Arthropoda</taxon>
        <taxon>Hexapoda</taxon>
        <taxon>Insecta</taxon>
        <taxon>Pterygota</taxon>
        <taxon>Neoptera</taxon>
        <taxon>Endopterygota</taxon>
        <taxon>Diptera</taxon>
        <taxon>Nematocera</taxon>
        <taxon>Chironomoidea</taxon>
        <taxon>Chironomidae</taxon>
        <taxon>Clunio</taxon>
    </lineage>
</organism>
<gene>
    <name evidence="1" type="ORF">CLUMA_CG002940</name>
</gene>
<dbReference type="AlphaFoldDB" id="A0A1J1HML4"/>
<evidence type="ECO:0000313" key="2">
    <source>
        <dbReference type="Proteomes" id="UP000183832"/>
    </source>
</evidence>
<dbReference type="EMBL" id="CVRI01000011">
    <property type="protein sequence ID" value="CRK89179.1"/>
    <property type="molecule type" value="Genomic_DNA"/>
</dbReference>